<dbReference type="PANTHER" id="PTHR43022">
    <property type="entry name" value="PROTEIN SMF"/>
    <property type="match status" value="1"/>
</dbReference>
<dbReference type="RefSeq" id="WP_303538050.1">
    <property type="nucleotide sequence ID" value="NZ_JAUOQI010000003.1"/>
</dbReference>
<evidence type="ECO:0000313" key="4">
    <source>
        <dbReference type="EMBL" id="MDO6576634.1"/>
    </source>
</evidence>
<evidence type="ECO:0000256" key="1">
    <source>
        <dbReference type="ARBA" id="ARBA00006525"/>
    </source>
</evidence>
<dbReference type="PANTHER" id="PTHR43022:SF1">
    <property type="entry name" value="PROTEIN SMF"/>
    <property type="match status" value="1"/>
</dbReference>
<accession>A0AAW7YW70</accession>
<dbReference type="InterPro" id="IPR003488">
    <property type="entry name" value="DprA"/>
</dbReference>
<comment type="similarity">
    <text evidence="1">Belongs to the DprA/Smf family.</text>
</comment>
<evidence type="ECO:0000313" key="5">
    <source>
        <dbReference type="Proteomes" id="UP001170717"/>
    </source>
</evidence>
<dbReference type="InterPro" id="IPR036388">
    <property type="entry name" value="WH-like_DNA-bd_sf"/>
</dbReference>
<feature type="domain" description="Smf/DprA SLOG" evidence="2">
    <location>
        <begin position="97"/>
        <end position="305"/>
    </location>
</feature>
<dbReference type="Gene3D" id="3.40.50.450">
    <property type="match status" value="1"/>
</dbReference>
<dbReference type="Pfam" id="PF17782">
    <property type="entry name" value="WHD_DprA"/>
    <property type="match status" value="1"/>
</dbReference>
<evidence type="ECO:0000259" key="2">
    <source>
        <dbReference type="Pfam" id="PF02481"/>
    </source>
</evidence>
<proteinExistence type="inferred from homology"/>
<feature type="domain" description="DprA winged helix" evidence="3">
    <location>
        <begin position="331"/>
        <end position="378"/>
    </location>
</feature>
<dbReference type="Gene3D" id="1.10.10.10">
    <property type="entry name" value="Winged helix-like DNA-binding domain superfamily/Winged helix DNA-binding domain"/>
    <property type="match status" value="1"/>
</dbReference>
<dbReference type="AlphaFoldDB" id="A0AAW7YW70"/>
<organism evidence="4 5">
    <name type="scientific">Alteromonas stellipolaris</name>
    <dbReference type="NCBI Taxonomy" id="233316"/>
    <lineage>
        <taxon>Bacteria</taxon>
        <taxon>Pseudomonadati</taxon>
        <taxon>Pseudomonadota</taxon>
        <taxon>Gammaproteobacteria</taxon>
        <taxon>Alteromonadales</taxon>
        <taxon>Alteromonadaceae</taxon>
        <taxon>Alteromonas/Salinimonas group</taxon>
        <taxon>Alteromonas</taxon>
    </lineage>
</organism>
<gene>
    <name evidence="4" type="primary">dprA</name>
    <name evidence="4" type="ORF">Q4527_04490</name>
</gene>
<dbReference type="GO" id="GO:0009294">
    <property type="term" value="P:DNA-mediated transformation"/>
    <property type="evidence" value="ECO:0007669"/>
    <property type="project" value="InterPro"/>
</dbReference>
<name>A0AAW7YW70_9ALTE</name>
<evidence type="ECO:0000259" key="3">
    <source>
        <dbReference type="Pfam" id="PF17782"/>
    </source>
</evidence>
<dbReference type="EMBL" id="JAUOQI010000003">
    <property type="protein sequence ID" value="MDO6576634.1"/>
    <property type="molecule type" value="Genomic_DNA"/>
</dbReference>
<sequence>MTTSQPHEASSDSVQVLDKTLSKEQMAWLTMASAINIATGKWLKALEAHSLSEVALLDAFHKTAFTSGVLHTLTQSISLNLLEKAKHWHASHAKHHIVTLGCAYYPELLKTLPNPPLVLFVIGNIDTLVMPQIAIVGSRRASHQGKQIATEFAEALATNGVAVTSGLAAGIDSAAHIGGLACEGGTIAVMGTGPDIVYPPKNVSLHRDIVNAGGACITEFFPGVSAKPWHFPRRNRIIAAMSLGTLVIEAKIKSGTLITANLAADMGREVFAVPGSIFHAYSEGCHWLIQQGAKLVTCIDDIFDEIIVSAGERECQSEALSKKSEVNNLATDKLLDSVDYDITAIDVIAQRCTSPVNEVMASLLEYELRGLVAAVPGGYIKLRGK</sequence>
<dbReference type="NCBIfam" id="TIGR00732">
    <property type="entry name" value="dprA"/>
    <property type="match status" value="1"/>
</dbReference>
<reference evidence="4" key="1">
    <citation type="submission" date="2023-07" db="EMBL/GenBank/DDBJ databases">
        <title>Genome content predicts the carbon catabolic preferences of heterotrophic bacteria.</title>
        <authorList>
            <person name="Gralka M."/>
        </authorList>
    </citation>
    <scope>NUCLEOTIDE SEQUENCE</scope>
    <source>
        <strain evidence="4">F2M12</strain>
    </source>
</reference>
<dbReference type="SUPFAM" id="SSF102405">
    <property type="entry name" value="MCP/YpsA-like"/>
    <property type="match status" value="1"/>
</dbReference>
<comment type="caution">
    <text evidence="4">The sequence shown here is derived from an EMBL/GenBank/DDBJ whole genome shotgun (WGS) entry which is preliminary data.</text>
</comment>
<dbReference type="Proteomes" id="UP001170717">
    <property type="component" value="Unassembled WGS sequence"/>
</dbReference>
<protein>
    <submittedName>
        <fullName evidence="4">DNA-processing protein DprA</fullName>
    </submittedName>
</protein>
<dbReference type="Pfam" id="PF02481">
    <property type="entry name" value="DNA_processg_A"/>
    <property type="match status" value="1"/>
</dbReference>
<dbReference type="InterPro" id="IPR041614">
    <property type="entry name" value="DprA_WH"/>
</dbReference>
<dbReference type="InterPro" id="IPR057666">
    <property type="entry name" value="DrpA_SLOG"/>
</dbReference>